<feature type="compositionally biased region" description="Basic residues" evidence="1">
    <location>
        <begin position="318"/>
        <end position="329"/>
    </location>
</feature>
<feature type="region of interest" description="Disordered" evidence="1">
    <location>
        <begin position="310"/>
        <end position="362"/>
    </location>
</feature>
<accession>A0A9E7D1F8</accession>
<evidence type="ECO:0000256" key="1">
    <source>
        <dbReference type="SAM" id="MobiDB-lite"/>
    </source>
</evidence>
<sequence>MIKQLRHIIIVLILSTAVLSAQDEADRPAVGLEILSHNMLKFNKHIINPAFSFVGEKQASVSMYHRRQWGAFNEFPQFYYLGYSGTIGDKMGLGIGAFQHNVGVFSNTGAILNYSYSAQLSRDSYLTFGINTSVYTSGINASKINSYQEDPTLANLQNSFIISAQPGVNFSIGKFDIGIYAENIFDYNVSTSEMLTEFGEKTFSGHLQYTYDFERLSGIFENARLISLLRARKFQEETSIAAGFLFDVPDTGWFQLGYESIYGASAGVGYILLNSLSLGYAVEKGFGDGLKDFGLTHEFTLAYSFTQVGGNRTSSSRSRSRRTVRRRPITRPTAPVVKTPPPPVTQEEPVVVEETPPVSNQPTVADVLNAKDAPVSEETPPIIEEEPVIIEEVPEPPVVEEEPVVAVKEPEIPVSEEDSLSVARATITKENEEVIKELVRARKDFVNEEDLEEIALEKAKELYGVKRDKSESIEGVQSGYYIISNTYITERYLNASLSRLREEGMDANYFYNPNDELNYVYLGRFDNMEEVLEYYKNNQEIAFNNRTTVYKVEDDDQSQIVKGKENTTEVSQVIEVPDMESGYYMVTHVFAIPENAEVQIEKMKKQGLNVKSFVNPKNLYIYIYLENHSTFEEAEKAYQSNLNNTYDREVLIMSVNQE</sequence>
<evidence type="ECO:0000256" key="2">
    <source>
        <dbReference type="SAM" id="SignalP"/>
    </source>
</evidence>
<organism evidence="3 4">
    <name type="scientific">Abyssalbus ytuae</name>
    <dbReference type="NCBI Taxonomy" id="2926907"/>
    <lineage>
        <taxon>Bacteria</taxon>
        <taxon>Pseudomonadati</taxon>
        <taxon>Bacteroidota</taxon>
        <taxon>Flavobacteriia</taxon>
        <taxon>Flavobacteriales</taxon>
        <taxon>Flavobacteriaceae</taxon>
        <taxon>Abyssalbus</taxon>
    </lineage>
</organism>
<dbReference type="KEGG" id="fbm:MQE35_08300"/>
<evidence type="ECO:0000313" key="4">
    <source>
        <dbReference type="Proteomes" id="UP000831290"/>
    </source>
</evidence>
<dbReference type="EMBL" id="CP094358">
    <property type="protein sequence ID" value="UOB19285.1"/>
    <property type="molecule type" value="Genomic_DNA"/>
</dbReference>
<dbReference type="RefSeq" id="WP_255845901.1">
    <property type="nucleotide sequence ID" value="NZ_CP094358.1"/>
</dbReference>
<protein>
    <submittedName>
        <fullName evidence="3">PorP/SprF family type IX secretion system membrane protein</fullName>
    </submittedName>
</protein>
<dbReference type="Proteomes" id="UP000831290">
    <property type="component" value="Chromosome"/>
</dbReference>
<name>A0A9E7D1F8_9FLAO</name>
<feature type="compositionally biased region" description="Low complexity" evidence="1">
    <location>
        <begin position="345"/>
        <end position="358"/>
    </location>
</feature>
<dbReference type="AlphaFoldDB" id="A0A9E7D1F8"/>
<gene>
    <name evidence="3" type="ORF">MQE35_08300</name>
</gene>
<dbReference type="NCBIfam" id="TIGR03519">
    <property type="entry name" value="T9SS_PorP_fam"/>
    <property type="match status" value="1"/>
</dbReference>
<proteinExistence type="predicted"/>
<keyword evidence="4" id="KW-1185">Reference proteome</keyword>
<feature type="signal peptide" evidence="2">
    <location>
        <begin position="1"/>
        <end position="21"/>
    </location>
</feature>
<feature type="chain" id="PRO_5039371903" evidence="2">
    <location>
        <begin position="22"/>
        <end position="658"/>
    </location>
</feature>
<reference evidence="3" key="1">
    <citation type="submission" date="2022-03" db="EMBL/GenBank/DDBJ databases">
        <title>Description of Abyssus ytuae gen. nov., sp. nov., a novel member of the family Flavobacteriaceae isolated from the sediment of Mariana Trench.</title>
        <authorList>
            <person name="Zhang J."/>
            <person name="Xu X."/>
        </authorList>
    </citation>
    <scope>NUCLEOTIDE SEQUENCE</scope>
    <source>
        <strain evidence="3">MT3330</strain>
    </source>
</reference>
<dbReference type="Pfam" id="PF11751">
    <property type="entry name" value="PorP_SprF"/>
    <property type="match status" value="1"/>
</dbReference>
<keyword evidence="2" id="KW-0732">Signal</keyword>
<evidence type="ECO:0000313" key="3">
    <source>
        <dbReference type="EMBL" id="UOB19285.1"/>
    </source>
</evidence>
<dbReference type="InterPro" id="IPR019861">
    <property type="entry name" value="PorP/SprF_Bacteroidetes"/>
</dbReference>